<feature type="transmembrane region" description="Helical" evidence="7">
    <location>
        <begin position="495"/>
        <end position="521"/>
    </location>
</feature>
<reference evidence="8" key="2">
    <citation type="submission" date="2015-02" db="UniProtKB">
        <authorList>
            <consortium name="EnsemblMetazoa"/>
        </authorList>
    </citation>
    <scope>IDENTIFICATION</scope>
</reference>
<feature type="transmembrane region" description="Helical" evidence="7">
    <location>
        <begin position="45"/>
        <end position="61"/>
    </location>
</feature>
<organism evidence="8 9">
    <name type="scientific">Strigamia maritima</name>
    <name type="common">European centipede</name>
    <name type="synonym">Geophilus maritimus</name>
    <dbReference type="NCBI Taxonomy" id="126957"/>
    <lineage>
        <taxon>Eukaryota</taxon>
        <taxon>Metazoa</taxon>
        <taxon>Ecdysozoa</taxon>
        <taxon>Arthropoda</taxon>
        <taxon>Myriapoda</taxon>
        <taxon>Chilopoda</taxon>
        <taxon>Pleurostigmophora</taxon>
        <taxon>Geophilomorpha</taxon>
        <taxon>Linotaeniidae</taxon>
        <taxon>Strigamia</taxon>
    </lineage>
</organism>
<evidence type="ECO:0000313" key="9">
    <source>
        <dbReference type="Proteomes" id="UP000014500"/>
    </source>
</evidence>
<dbReference type="GO" id="GO:0005886">
    <property type="term" value="C:plasma membrane"/>
    <property type="evidence" value="ECO:0007669"/>
    <property type="project" value="TreeGrafter"/>
</dbReference>
<evidence type="ECO:0000256" key="6">
    <source>
        <dbReference type="ARBA" id="ARBA00023136"/>
    </source>
</evidence>
<reference evidence="9" key="1">
    <citation type="submission" date="2011-05" db="EMBL/GenBank/DDBJ databases">
        <authorList>
            <person name="Richards S.R."/>
            <person name="Qu J."/>
            <person name="Jiang H."/>
            <person name="Jhangiani S.N."/>
            <person name="Agravi P."/>
            <person name="Goodspeed R."/>
            <person name="Gross S."/>
            <person name="Mandapat C."/>
            <person name="Jackson L."/>
            <person name="Mathew T."/>
            <person name="Pu L."/>
            <person name="Thornton R."/>
            <person name="Saada N."/>
            <person name="Wilczek-Boney K.B."/>
            <person name="Lee S."/>
            <person name="Kovar C."/>
            <person name="Wu Y."/>
            <person name="Scherer S.E."/>
            <person name="Worley K.C."/>
            <person name="Muzny D.M."/>
            <person name="Gibbs R."/>
        </authorList>
    </citation>
    <scope>NUCLEOTIDE SEQUENCE</scope>
    <source>
        <strain evidence="9">Brora</strain>
    </source>
</reference>
<dbReference type="InterPro" id="IPR031312">
    <property type="entry name" value="Na/sul_symport_CS"/>
</dbReference>
<dbReference type="OMA" id="MWINNTS"/>
<keyword evidence="5 7" id="KW-1133">Transmembrane helix</keyword>
<comment type="similarity">
    <text evidence="2">Belongs to the SLC13A/DASS transporter (TC 2.A.47) family. NADC subfamily.</text>
</comment>
<proteinExistence type="inferred from homology"/>
<evidence type="ECO:0000256" key="4">
    <source>
        <dbReference type="ARBA" id="ARBA00022692"/>
    </source>
</evidence>
<dbReference type="eggNOG" id="KOG1281">
    <property type="taxonomic scope" value="Eukaryota"/>
</dbReference>
<feature type="transmembrane region" description="Helical" evidence="7">
    <location>
        <begin position="382"/>
        <end position="405"/>
    </location>
</feature>
<dbReference type="EMBL" id="JH431872">
    <property type="status" value="NOT_ANNOTATED_CDS"/>
    <property type="molecule type" value="Genomic_DNA"/>
</dbReference>
<comment type="subcellular location">
    <subcellularLocation>
        <location evidence="1">Membrane</location>
        <topology evidence="1">Multi-pass membrane protein</topology>
    </subcellularLocation>
</comment>
<keyword evidence="6 7" id="KW-0472">Membrane</keyword>
<feature type="transmembrane region" description="Helical" evidence="7">
    <location>
        <begin position="210"/>
        <end position="228"/>
    </location>
</feature>
<feature type="transmembrane region" description="Helical" evidence="7">
    <location>
        <begin position="578"/>
        <end position="594"/>
    </location>
</feature>
<protein>
    <recommendedName>
        <fullName evidence="10">Citrate transporter-like domain-containing protein</fullName>
    </recommendedName>
</protein>
<evidence type="ECO:0000313" key="8">
    <source>
        <dbReference type="EnsemblMetazoa" id="SMAR009146-PA"/>
    </source>
</evidence>
<dbReference type="InterPro" id="IPR001898">
    <property type="entry name" value="SLC13A/DASS"/>
</dbReference>
<evidence type="ECO:0000256" key="2">
    <source>
        <dbReference type="ARBA" id="ARBA00006772"/>
    </source>
</evidence>
<dbReference type="PROSITE" id="PS01271">
    <property type="entry name" value="NA_SULFATE"/>
    <property type="match status" value="1"/>
</dbReference>
<accession>T1J678</accession>
<dbReference type="Proteomes" id="UP000014500">
    <property type="component" value="Unassembled WGS sequence"/>
</dbReference>
<dbReference type="GO" id="GO:0015137">
    <property type="term" value="F:citrate transmembrane transporter activity"/>
    <property type="evidence" value="ECO:0007669"/>
    <property type="project" value="TreeGrafter"/>
</dbReference>
<keyword evidence="9" id="KW-1185">Reference proteome</keyword>
<evidence type="ECO:0000256" key="7">
    <source>
        <dbReference type="SAM" id="Phobius"/>
    </source>
</evidence>
<feature type="transmembrane region" description="Helical" evidence="7">
    <location>
        <begin position="766"/>
        <end position="785"/>
    </location>
</feature>
<sequence length="793" mass="88386">MLLVTSYWIFNLIPLPVTAILPVALLPALNVMPSDLVSPAYAKEINLLLLTAMACAIGVEYSNLHRRIALKVLLILGTKPRWLFLGFMLPTLFLSMWINNTSATAMMTPIADSVLLEMFPFDNPDDTAEERIKKNQGSDPDLVKQSYNIRNGILLCVCGGANIGGTGTMTGTGANLVLANAVEQSRTGKTEQKIKAIIRQKYLELGPMSFHEASILVIFIILVILWIFREPGFMPGWSAWIVNKVLLKFALYYRILYSSAAVLALTIMFAFPSTPDWWWSDVRDSSLDSPPPRCLSWDIIHARFSWGVPFILGGGFALAEACKVSGLSKAIAKSLYILEGTSPTILCLFVMLFTVAMTSVTSNTATATILLPIMVELAESMVIAPLFLLLPVTLSCSFSFLLPISTPPNAIVYERSRMPISEMAKTGFWLGFVCILTTTLMISLFAPLGILVNHGYFYTYRFLLRWKIWAIISFPVFLLPIMICYHFIPEAKCAYVMLLVTSYWIFNLIPLPVTAVLPVALLPALNVMPSDLVSPLYGKEINLLMVAAMGCAIGVEYSNLHRRIALKIMLTLGTQPRWLFLGFMLPTLFLSMWINNTSATAMMTPIADSVLLEMFPFDNPDDTAEERKKKCPDLYRTNFFKKIISNSRSDPDLIKQSHNMRNGILLCVCGGANIGGTGTMTGTGANLVLANAVEQAFPDGKVRINYVLWMLFCIPNMIICAFFMWLVYQIRFMGRKATFSVSRTGETELKIKAIIRKKYLELGPMSFHEVSILVIFTTLVLLWIFRDPGFTPG</sequence>
<feature type="transmembrane region" description="Helical" evidence="7">
    <location>
        <begin position="82"/>
        <end position="98"/>
    </location>
</feature>
<dbReference type="HOGENOM" id="CLU_353987_0_0_1"/>
<dbReference type="PANTHER" id="PTHR10283">
    <property type="entry name" value="SOLUTE CARRIER FAMILY 13 MEMBER"/>
    <property type="match status" value="1"/>
</dbReference>
<feature type="transmembrane region" description="Helical" evidence="7">
    <location>
        <begin position="304"/>
        <end position="322"/>
    </location>
</feature>
<feature type="transmembrane region" description="Helical" evidence="7">
    <location>
        <begin position="468"/>
        <end position="488"/>
    </location>
</feature>
<feature type="transmembrane region" description="Helical" evidence="7">
    <location>
        <begin position="706"/>
        <end position="728"/>
    </location>
</feature>
<dbReference type="GO" id="GO:0015141">
    <property type="term" value="F:succinate transmembrane transporter activity"/>
    <property type="evidence" value="ECO:0007669"/>
    <property type="project" value="TreeGrafter"/>
</dbReference>
<feature type="transmembrane region" description="Helical" evidence="7">
    <location>
        <begin position="7"/>
        <end position="25"/>
    </location>
</feature>
<dbReference type="EnsemblMetazoa" id="SMAR009146-RA">
    <property type="protein sequence ID" value="SMAR009146-PA"/>
    <property type="gene ID" value="SMAR009146"/>
</dbReference>
<name>T1J678_STRMM</name>
<dbReference type="Pfam" id="PF00939">
    <property type="entry name" value="Na_sulph_symp"/>
    <property type="match status" value="3"/>
</dbReference>
<feature type="transmembrane region" description="Helical" evidence="7">
    <location>
        <begin position="249"/>
        <end position="271"/>
    </location>
</feature>
<evidence type="ECO:0000256" key="5">
    <source>
        <dbReference type="ARBA" id="ARBA00022989"/>
    </source>
</evidence>
<evidence type="ECO:0008006" key="10">
    <source>
        <dbReference type="Google" id="ProtNLM"/>
    </source>
</evidence>
<keyword evidence="4 7" id="KW-0812">Transmembrane</keyword>
<feature type="transmembrane region" description="Helical" evidence="7">
    <location>
        <begin position="426"/>
        <end position="448"/>
    </location>
</feature>
<evidence type="ECO:0000256" key="3">
    <source>
        <dbReference type="ARBA" id="ARBA00022448"/>
    </source>
</evidence>
<feature type="transmembrane region" description="Helical" evidence="7">
    <location>
        <begin position="343"/>
        <end position="362"/>
    </location>
</feature>
<evidence type="ECO:0000256" key="1">
    <source>
        <dbReference type="ARBA" id="ARBA00004141"/>
    </source>
</evidence>
<dbReference type="STRING" id="126957.T1J678"/>
<dbReference type="PANTHER" id="PTHR10283:SF82">
    <property type="entry name" value="SOLUTE CARRIER FAMILY 13 MEMBER 2"/>
    <property type="match status" value="1"/>
</dbReference>
<dbReference type="AlphaFoldDB" id="T1J678"/>
<keyword evidence="3" id="KW-0813">Transport</keyword>
<dbReference type="PhylomeDB" id="T1J678"/>